<accession>A0ABS4YUH7</accession>
<reference evidence="1 2" key="1">
    <citation type="submission" date="2021-03" db="EMBL/GenBank/DDBJ databases">
        <title>Sequencing the genomes of 1000 actinobacteria strains.</title>
        <authorList>
            <person name="Klenk H.-P."/>
        </authorList>
    </citation>
    <scope>NUCLEOTIDE SEQUENCE [LARGE SCALE GENOMIC DNA]</scope>
    <source>
        <strain evidence="1 2">DSM 16005</strain>
    </source>
</reference>
<sequence length="224" mass="24468">MEELPFSSQLAHALVLRDVQQYEVAGPVVVVNLASSDALVGHGQSSALPTFSSTVLYGGTITGALLAVLSLETIPNAEQIARDLGWVDFYGGRPGHPVLLRSAQHTIGTVQLDPAVVLRQPGLEPGEKSFAVKANLWFSPAGTDCGIHNRHDFIEVHTQIAGLGHMQKFTSPEHATLYEDQQLSPGNTNPVPFCLEREGTFVYPWHQYRADTDCIWLALEYHLS</sequence>
<dbReference type="Proteomes" id="UP000711614">
    <property type="component" value="Unassembled WGS sequence"/>
</dbReference>
<name>A0ABS4YUH7_9MICC</name>
<evidence type="ECO:0000313" key="2">
    <source>
        <dbReference type="Proteomes" id="UP000711614"/>
    </source>
</evidence>
<dbReference type="EMBL" id="JAGIOI010000001">
    <property type="protein sequence ID" value="MBP2412451.1"/>
    <property type="molecule type" value="Genomic_DNA"/>
</dbReference>
<evidence type="ECO:0000313" key="1">
    <source>
        <dbReference type="EMBL" id="MBP2412451.1"/>
    </source>
</evidence>
<dbReference type="RefSeq" id="WP_209678514.1">
    <property type="nucleotide sequence ID" value="NZ_JAGIOI010000001.1"/>
</dbReference>
<protein>
    <submittedName>
        <fullName evidence="1">Uncharacterized protein</fullName>
    </submittedName>
</protein>
<gene>
    <name evidence="1" type="ORF">JOF48_001250</name>
</gene>
<organism evidence="1 2">
    <name type="scientific">Arthrobacter stackebrandtii</name>
    <dbReference type="NCBI Taxonomy" id="272161"/>
    <lineage>
        <taxon>Bacteria</taxon>
        <taxon>Bacillati</taxon>
        <taxon>Actinomycetota</taxon>
        <taxon>Actinomycetes</taxon>
        <taxon>Micrococcales</taxon>
        <taxon>Micrococcaceae</taxon>
        <taxon>Arthrobacter</taxon>
    </lineage>
</organism>
<proteinExistence type="predicted"/>
<keyword evidence="2" id="KW-1185">Reference proteome</keyword>
<comment type="caution">
    <text evidence="1">The sequence shown here is derived from an EMBL/GenBank/DDBJ whole genome shotgun (WGS) entry which is preliminary data.</text>
</comment>